<comment type="caution">
    <text evidence="2">The sequence shown here is derived from an EMBL/GenBank/DDBJ whole genome shotgun (WGS) entry which is preliminary data.</text>
</comment>
<protein>
    <submittedName>
        <fullName evidence="2">Uncharacterized protein</fullName>
    </submittedName>
</protein>
<evidence type="ECO:0000256" key="1">
    <source>
        <dbReference type="SAM" id="MobiDB-lite"/>
    </source>
</evidence>
<accession>A0AA36CYL6</accession>
<feature type="region of interest" description="Disordered" evidence="1">
    <location>
        <begin position="23"/>
        <end position="54"/>
    </location>
</feature>
<evidence type="ECO:0000313" key="2">
    <source>
        <dbReference type="EMBL" id="CAJ0577792.1"/>
    </source>
</evidence>
<dbReference type="AlphaFoldDB" id="A0AA36CYL6"/>
<keyword evidence="3" id="KW-1185">Reference proteome</keyword>
<dbReference type="EMBL" id="CATQJA010002652">
    <property type="protein sequence ID" value="CAJ0577792.1"/>
    <property type="molecule type" value="Genomic_DNA"/>
</dbReference>
<evidence type="ECO:0000313" key="3">
    <source>
        <dbReference type="Proteomes" id="UP001177023"/>
    </source>
</evidence>
<proteinExistence type="predicted"/>
<organism evidence="2 3">
    <name type="scientific">Mesorhabditis spiculigera</name>
    <dbReference type="NCBI Taxonomy" id="96644"/>
    <lineage>
        <taxon>Eukaryota</taxon>
        <taxon>Metazoa</taxon>
        <taxon>Ecdysozoa</taxon>
        <taxon>Nematoda</taxon>
        <taxon>Chromadorea</taxon>
        <taxon>Rhabditida</taxon>
        <taxon>Rhabditina</taxon>
        <taxon>Rhabditomorpha</taxon>
        <taxon>Rhabditoidea</taxon>
        <taxon>Rhabditidae</taxon>
        <taxon>Mesorhabditinae</taxon>
        <taxon>Mesorhabditis</taxon>
    </lineage>
</organism>
<feature type="non-terminal residue" evidence="2">
    <location>
        <position position="1"/>
    </location>
</feature>
<reference evidence="2" key="1">
    <citation type="submission" date="2023-06" db="EMBL/GenBank/DDBJ databases">
        <authorList>
            <person name="Delattre M."/>
        </authorList>
    </citation>
    <scope>NUCLEOTIDE SEQUENCE</scope>
    <source>
        <strain evidence="2">AF72</strain>
    </source>
</reference>
<feature type="compositionally biased region" description="Basic and acidic residues" evidence="1">
    <location>
        <begin position="28"/>
        <end position="37"/>
    </location>
</feature>
<dbReference type="Proteomes" id="UP001177023">
    <property type="component" value="Unassembled WGS sequence"/>
</dbReference>
<sequence length="256" mass="28826">MPANKSRGRSPLVIELRGRLLEQAAKAPEGDKDDVKVPSRGPSPAADRAKSSNNLQLVIEHRGRLLEQAARADRERRAPTPEEYVYRIASTFNLHLAEAYDGRILQDSPLYFIQKGDRVISLLTGNLRGKPSPPYLYKIGKNQELSRVQECRLLVRNTDVLERTLEELCICCDATDIYMARGPLKLCRKCWDSVRGWTGVLHRCDPKEPSHLENANNPFSTLKGDNCLECKTRRAVQHGWSPSYPTVRAILGLPAE</sequence>
<name>A0AA36CYL6_9BILA</name>
<gene>
    <name evidence="2" type="ORF">MSPICULIGERA_LOCUS16059</name>
</gene>